<feature type="domain" description="Putative restriction endonuclease" evidence="1">
    <location>
        <begin position="12"/>
        <end position="183"/>
    </location>
</feature>
<dbReference type="Proteomes" id="UP001576776">
    <property type="component" value="Unassembled WGS sequence"/>
</dbReference>
<dbReference type="InterPro" id="IPR011335">
    <property type="entry name" value="Restrct_endonuc-II-like"/>
</dbReference>
<comment type="caution">
    <text evidence="2">The sequence shown here is derived from an EMBL/GenBank/DDBJ whole genome shotgun (WGS) entry which is preliminary data.</text>
</comment>
<dbReference type="RefSeq" id="WP_413255326.1">
    <property type="nucleotide sequence ID" value="NZ_JBHFNS010000013.1"/>
</dbReference>
<protein>
    <submittedName>
        <fullName evidence="2">Uma2 family endonuclease</fullName>
    </submittedName>
</protein>
<keyword evidence="3" id="KW-1185">Reference proteome</keyword>
<keyword evidence="2" id="KW-0378">Hydrolase</keyword>
<gene>
    <name evidence="2" type="ORF">ACE1B6_00785</name>
</gene>
<dbReference type="InterPro" id="IPR012296">
    <property type="entry name" value="Nuclease_put_TT1808"/>
</dbReference>
<dbReference type="SUPFAM" id="SSF52980">
    <property type="entry name" value="Restriction endonuclease-like"/>
    <property type="match status" value="1"/>
</dbReference>
<dbReference type="Gene3D" id="3.90.1570.10">
    <property type="entry name" value="tt1808, chain A"/>
    <property type="match status" value="1"/>
</dbReference>
<evidence type="ECO:0000313" key="3">
    <source>
        <dbReference type="Proteomes" id="UP001576776"/>
    </source>
</evidence>
<keyword evidence="2" id="KW-0540">Nuclease</keyword>
<dbReference type="PANTHER" id="PTHR34107:SF2">
    <property type="entry name" value="SLL0888 PROTEIN"/>
    <property type="match status" value="1"/>
</dbReference>
<evidence type="ECO:0000259" key="1">
    <source>
        <dbReference type="Pfam" id="PF05685"/>
    </source>
</evidence>
<dbReference type="InterPro" id="IPR008538">
    <property type="entry name" value="Uma2"/>
</dbReference>
<dbReference type="Pfam" id="PF05685">
    <property type="entry name" value="Uma2"/>
    <property type="match status" value="1"/>
</dbReference>
<dbReference type="CDD" id="cd06260">
    <property type="entry name" value="DUF820-like"/>
    <property type="match status" value="1"/>
</dbReference>
<keyword evidence="2" id="KW-0255">Endonuclease</keyword>
<accession>A0ABV4Y4P6</accession>
<dbReference type="PANTHER" id="PTHR34107">
    <property type="entry name" value="SLL0198 PROTEIN-RELATED"/>
    <property type="match status" value="1"/>
</dbReference>
<name>A0ABV4Y4P6_9CYAN</name>
<reference evidence="2 3" key="1">
    <citation type="submission" date="2024-09" db="EMBL/GenBank/DDBJ databases">
        <title>Floridaenema gen nov. (Aerosakkonemataceae, Aerosakkonematales ord. nov., Cyanobacteria) from benthic tropical and subtropical fresh waters, with the description of four new species.</title>
        <authorList>
            <person name="Moretto J.A."/>
            <person name="Berthold D.E."/>
            <person name="Lefler F.W."/>
            <person name="Huang I.-S."/>
            <person name="Laughinghouse H. IV."/>
        </authorList>
    </citation>
    <scope>NUCLEOTIDE SEQUENCE [LARGE SCALE GENOMIC DNA]</scope>
    <source>
        <strain evidence="2 3">BLCC-F154</strain>
    </source>
</reference>
<organism evidence="2 3">
    <name type="scientific">Floridaenema fluviatile BLCC-F154</name>
    <dbReference type="NCBI Taxonomy" id="3153640"/>
    <lineage>
        <taxon>Bacteria</taxon>
        <taxon>Bacillati</taxon>
        <taxon>Cyanobacteriota</taxon>
        <taxon>Cyanophyceae</taxon>
        <taxon>Oscillatoriophycideae</taxon>
        <taxon>Aerosakkonematales</taxon>
        <taxon>Aerosakkonemataceae</taxon>
        <taxon>Floridanema</taxon>
        <taxon>Floridanema fluviatile</taxon>
    </lineage>
</organism>
<dbReference type="GO" id="GO:0004519">
    <property type="term" value="F:endonuclease activity"/>
    <property type="evidence" value="ECO:0007669"/>
    <property type="project" value="UniProtKB-KW"/>
</dbReference>
<sequence>MNTTTLPKLTFSQYLTYDDGTDNRYELVRQELKLMNPPTLLHIRIAKFLESQFDLEIARLGYPWEAFREVGQQTESDSARLPDVLVITQEVAESLMDCSAVLQVPSLLVVEIVSPSSSRDDYKEKLAEYQAFGIPEYWVVDPVSRRDRRVTVYLLENKVYQKQEFRGNLRIISATFPELNLTAEQVLRGKL</sequence>
<evidence type="ECO:0000313" key="2">
    <source>
        <dbReference type="EMBL" id="MFB2933791.1"/>
    </source>
</evidence>
<dbReference type="EMBL" id="JBHFNS010000013">
    <property type="protein sequence ID" value="MFB2933791.1"/>
    <property type="molecule type" value="Genomic_DNA"/>
</dbReference>
<proteinExistence type="predicted"/>